<dbReference type="InterPro" id="IPR020839">
    <property type="entry name" value="SCD"/>
</dbReference>
<keyword evidence="5" id="KW-1185">Reference proteome</keyword>
<evidence type="ECO:0000256" key="2">
    <source>
        <dbReference type="SAM" id="MobiDB-lite"/>
    </source>
</evidence>
<feature type="compositionally biased region" description="Basic residues" evidence="2">
    <location>
        <begin position="517"/>
        <end position="526"/>
    </location>
</feature>
<dbReference type="InterPro" id="IPR016024">
    <property type="entry name" value="ARM-type_fold"/>
</dbReference>
<feature type="domain" description="SCD" evidence="3">
    <location>
        <begin position="376"/>
        <end position="462"/>
    </location>
</feature>
<dbReference type="PROSITE" id="PS51425">
    <property type="entry name" value="SCD"/>
    <property type="match status" value="1"/>
</dbReference>
<dbReference type="PANTHER" id="PTHR11199:SF0">
    <property type="entry name" value="LD34181P-RELATED"/>
    <property type="match status" value="1"/>
</dbReference>
<evidence type="ECO:0000259" key="3">
    <source>
        <dbReference type="PROSITE" id="PS51425"/>
    </source>
</evidence>
<gene>
    <name evidence="4" type="ORF">AYI68_g3729</name>
</gene>
<feature type="coiled-coil region" evidence="1">
    <location>
        <begin position="340"/>
        <end position="367"/>
    </location>
</feature>
<dbReference type="InterPro" id="IPR039662">
    <property type="entry name" value="Cohesin_Scc3/SA"/>
</dbReference>
<dbReference type="Pfam" id="PF08514">
    <property type="entry name" value="STAG"/>
    <property type="match status" value="1"/>
</dbReference>
<dbReference type="STRING" id="133383.A0A1R0GZ92"/>
<dbReference type="Proteomes" id="UP000187455">
    <property type="component" value="Unassembled WGS sequence"/>
</dbReference>
<feature type="compositionally biased region" description="Acidic residues" evidence="2">
    <location>
        <begin position="536"/>
        <end position="547"/>
    </location>
</feature>
<feature type="compositionally biased region" description="Basic residues" evidence="2">
    <location>
        <begin position="1"/>
        <end position="10"/>
    </location>
</feature>
<evidence type="ECO:0000256" key="1">
    <source>
        <dbReference type="SAM" id="Coils"/>
    </source>
</evidence>
<feature type="region of interest" description="Disordered" evidence="2">
    <location>
        <begin position="1"/>
        <end position="137"/>
    </location>
</feature>
<keyword evidence="1" id="KW-0175">Coiled coil</keyword>
<proteinExistence type="predicted"/>
<sequence>MVNKLRKRVARQSTIQFPPATSREMPPPLPRKKRPQPDSSKSPPSATKKHKGTPKAIGKQQPKKKSTPQNNDSSDDSYNSDASQSDPSGGSDSEYSGEEESYTAPKISKVAKSPKTPSKKLKSSKKSTPAASKKTLAQPDQIDCEIFSNVTETGSDLDSIANSWIDKYCSDNEAAIIEFCNFGLRIAGCIGSVLPSDLVSAKTIEDCLDRIKVENNESDQRLELLVFSRTKISKTKLSLCLDFIKKLISLGSDVLLFGDRDDQLENVFAETSPKQNKPSLFLRVSSKWLETLSKSDYRPFRKVGTLIFFNIKSAACIISKAIRENLSSLNKQLDLTKRSSKKSKSRNSLLEEQISELQSQQNFIKSEFAFVFDRIFLFRYLDVSPDIRTDCVNYLVDWTLKDTPTFLENRFLKYLGWLWNDSDSKVRLAAIDGVRKIVDSSTSVASQLSSFFERFGPRLIQLAVADIDPNIISAALKLVLKVADNGMLISDESRISSALSEIHNQPASVSEPEVLKTKKKKTKKSSQKSFSQQLIDDSDDSTSDNDSDTNIGGSSSKKSKNIPKSINESSLIVDLYSQGNSQIDYPSDHVLRYLSPLITHSQASVRSSAATLIVWWIRKSWVPMFLNSDESVDDTDENNKFNSFAFYKSISSFLNLIDEKKEKIINPDLQDHTNPPFQNIALSTKEMSKYEDSLTHVKTFLESINSKSSQKPSFFSEILVGFGNNSHKLAVSAASLYGKSPDFQNSESLFDFLALDHSDSIISEGVDYEVNLSPNEESALLKSSLVWIGASTSSLYSKASLPSVGSSAKSNIYSQISEIFVGFSKNALILLTRYRNQPEFLETLLAISAIALYPQYFFDNKKMNELESIVEILGHIFDVLPDNVIVCQLIIYLLCVIDDSKLLQMTSDDLEQGFVNTSNLIAEIEDDDENLNEDDDADQNSETKFKSVIKLPIGSEVGPLIKRVVQNSFNIILETRGQNDEKANANLFYSLMRLKSISGYKNISVCLTQEPESNKTGQNNSEINSARVSDKLLLLSSDMFFPSSEEGSGSFETLVTATSLNLYFSLLCWKAFNLIQSISQISEKDVFTDGNYNQSLDKIRSDSKNIVEDRDNFLSTCYSHLNSPDDDATILLTCLINCASTFQLFSYGLSKNMGKLNSQQVEFRSALSLEVPEDKLVLWARICSEVFSNWSNTLMPYSLSIYQFEKSVRGKKQDRIIELGLKHEFLQNCNYHNGFVIELAKSFSGLIRSGILPITYCSALASFTGRMGYELILNEYVKEIEKEVAENIPENGVGSGDENTDVELEQTNDSLPKLVGFVSMSAFDNVIFDLLESLKGSLESQQLCSFMMKECMKCLQLNYETFVTNDLLMDQRGPKNYYKRQLTILPKMISNILKSSGNLAGDTLKSPVKKNVVGLATPVVSSIWATLHNNFVKYGFDVIEMCSVDSIPSLIERLKPSNGDGDAIPRDKKTEKELSEQIGTAFEMNSLWYEMLALTVNGLIRPKHAQIIKNTIMGQAEAHGLEISEQYLDVDGGKGDKVGGKKSKQKKKKQAELIKEHADQLVESEGLSFEKAYYSSHVLATIRPYMKRLDEQIEKLALVQEMFDRNRKEGNVSMDISLTPMKMVTPADTPVANRAAN</sequence>
<feature type="region of interest" description="Disordered" evidence="2">
    <location>
        <begin position="509"/>
        <end position="562"/>
    </location>
</feature>
<dbReference type="PANTHER" id="PTHR11199">
    <property type="entry name" value="STROMAL ANTIGEN"/>
    <property type="match status" value="1"/>
</dbReference>
<organism evidence="4 5">
    <name type="scientific">Smittium mucronatum</name>
    <dbReference type="NCBI Taxonomy" id="133383"/>
    <lineage>
        <taxon>Eukaryota</taxon>
        <taxon>Fungi</taxon>
        <taxon>Fungi incertae sedis</taxon>
        <taxon>Zoopagomycota</taxon>
        <taxon>Kickxellomycotina</taxon>
        <taxon>Harpellomycetes</taxon>
        <taxon>Harpellales</taxon>
        <taxon>Legeriomycetaceae</taxon>
        <taxon>Smittium</taxon>
    </lineage>
</organism>
<dbReference type="GO" id="GO:0005634">
    <property type="term" value="C:nucleus"/>
    <property type="evidence" value="ECO:0007669"/>
    <property type="project" value="TreeGrafter"/>
</dbReference>
<comment type="caution">
    <text evidence="4">The sequence shown here is derived from an EMBL/GenBank/DDBJ whole genome shotgun (WGS) entry which is preliminary data.</text>
</comment>
<accession>A0A1R0GZ92</accession>
<dbReference type="SUPFAM" id="SSF48371">
    <property type="entry name" value="ARM repeat"/>
    <property type="match status" value="1"/>
</dbReference>
<dbReference type="Gene3D" id="1.25.10.10">
    <property type="entry name" value="Leucine-rich Repeat Variant"/>
    <property type="match status" value="1"/>
</dbReference>
<dbReference type="GO" id="GO:0007062">
    <property type="term" value="P:sister chromatid cohesion"/>
    <property type="evidence" value="ECO:0007669"/>
    <property type="project" value="UniProtKB-ARBA"/>
</dbReference>
<feature type="compositionally biased region" description="Low complexity" evidence="2">
    <location>
        <begin position="548"/>
        <end position="562"/>
    </location>
</feature>
<dbReference type="GO" id="GO:0003682">
    <property type="term" value="F:chromatin binding"/>
    <property type="evidence" value="ECO:0007669"/>
    <property type="project" value="TreeGrafter"/>
</dbReference>
<dbReference type="Pfam" id="PF21581">
    <property type="entry name" value="SCD"/>
    <property type="match status" value="1"/>
</dbReference>
<dbReference type="EMBL" id="LSSL01001846">
    <property type="protein sequence ID" value="OLY82158.1"/>
    <property type="molecule type" value="Genomic_DNA"/>
</dbReference>
<dbReference type="OrthoDB" id="498590at2759"/>
<dbReference type="GO" id="GO:0000785">
    <property type="term" value="C:chromatin"/>
    <property type="evidence" value="ECO:0007669"/>
    <property type="project" value="TreeGrafter"/>
</dbReference>
<evidence type="ECO:0000313" key="5">
    <source>
        <dbReference type="Proteomes" id="UP000187455"/>
    </source>
</evidence>
<dbReference type="InterPro" id="IPR011989">
    <property type="entry name" value="ARM-like"/>
</dbReference>
<feature type="compositionally biased region" description="Low complexity" evidence="2">
    <location>
        <begin position="126"/>
        <end position="136"/>
    </location>
</feature>
<dbReference type="GO" id="GO:0008278">
    <property type="term" value="C:cohesin complex"/>
    <property type="evidence" value="ECO:0007669"/>
    <property type="project" value="TreeGrafter"/>
</dbReference>
<evidence type="ECO:0000313" key="4">
    <source>
        <dbReference type="EMBL" id="OLY82158.1"/>
    </source>
</evidence>
<dbReference type="InterPro" id="IPR013721">
    <property type="entry name" value="STAG"/>
</dbReference>
<reference evidence="4 5" key="1">
    <citation type="journal article" date="2016" name="Mol. Biol. Evol.">
        <title>Genome-Wide Survey of Gut Fungi (Harpellales) Reveals the First Horizontally Transferred Ubiquitin Gene from a Mosquito Host.</title>
        <authorList>
            <person name="Wang Y."/>
            <person name="White M.M."/>
            <person name="Kvist S."/>
            <person name="Moncalvo J.M."/>
        </authorList>
    </citation>
    <scope>NUCLEOTIDE SEQUENCE [LARGE SCALE GENOMIC DNA]</scope>
    <source>
        <strain evidence="4 5">ALG-7-W6</strain>
    </source>
</reference>
<name>A0A1R0GZ92_9FUNG</name>
<feature type="compositionally biased region" description="Low complexity" evidence="2">
    <location>
        <begin position="70"/>
        <end position="94"/>
    </location>
</feature>
<protein>
    <submittedName>
        <fullName evidence="4">Cohesin subunit psc3</fullName>
    </submittedName>
</protein>